<reference evidence="2 3" key="1">
    <citation type="journal article" date="2019" name="Commun. Biol.">
        <title>The bagworm genome reveals a unique fibroin gene that provides high tensile strength.</title>
        <authorList>
            <person name="Kono N."/>
            <person name="Nakamura H."/>
            <person name="Ohtoshi R."/>
            <person name="Tomita M."/>
            <person name="Numata K."/>
            <person name="Arakawa K."/>
        </authorList>
    </citation>
    <scope>NUCLEOTIDE SEQUENCE [LARGE SCALE GENOMIC DNA]</scope>
</reference>
<keyword evidence="3" id="KW-1185">Reference proteome</keyword>
<dbReference type="AlphaFoldDB" id="A0A4C1YM64"/>
<protein>
    <submittedName>
        <fullName evidence="2">Uncharacterized protein</fullName>
    </submittedName>
</protein>
<dbReference type="EMBL" id="BGZK01001279">
    <property type="protein sequence ID" value="GBP76173.1"/>
    <property type="molecule type" value="Genomic_DNA"/>
</dbReference>
<sequence length="126" mass="14036">MPACLQYPTRAQCSALSHPIHARRRPLEEARIRIQRIAADSTNSLIRNRMTLLLEGLGEARPLSSRMYKLRKKKRGTETPRSARLKAGSIKRRRRCGESRAPGRGRAAARSSAGLKAAELSSLKGY</sequence>
<comment type="caution">
    <text evidence="2">The sequence shown here is derived from an EMBL/GenBank/DDBJ whole genome shotgun (WGS) entry which is preliminary data.</text>
</comment>
<evidence type="ECO:0000256" key="1">
    <source>
        <dbReference type="SAM" id="MobiDB-lite"/>
    </source>
</evidence>
<dbReference type="Proteomes" id="UP000299102">
    <property type="component" value="Unassembled WGS sequence"/>
</dbReference>
<gene>
    <name evidence="2" type="ORF">EVAR_49970_1</name>
</gene>
<proteinExistence type="predicted"/>
<organism evidence="2 3">
    <name type="scientific">Eumeta variegata</name>
    <name type="common">Bagworm moth</name>
    <name type="synonym">Eumeta japonica</name>
    <dbReference type="NCBI Taxonomy" id="151549"/>
    <lineage>
        <taxon>Eukaryota</taxon>
        <taxon>Metazoa</taxon>
        <taxon>Ecdysozoa</taxon>
        <taxon>Arthropoda</taxon>
        <taxon>Hexapoda</taxon>
        <taxon>Insecta</taxon>
        <taxon>Pterygota</taxon>
        <taxon>Neoptera</taxon>
        <taxon>Endopterygota</taxon>
        <taxon>Lepidoptera</taxon>
        <taxon>Glossata</taxon>
        <taxon>Ditrysia</taxon>
        <taxon>Tineoidea</taxon>
        <taxon>Psychidae</taxon>
        <taxon>Oiketicinae</taxon>
        <taxon>Eumeta</taxon>
    </lineage>
</organism>
<evidence type="ECO:0000313" key="2">
    <source>
        <dbReference type="EMBL" id="GBP76173.1"/>
    </source>
</evidence>
<feature type="region of interest" description="Disordered" evidence="1">
    <location>
        <begin position="71"/>
        <end position="126"/>
    </location>
</feature>
<feature type="compositionally biased region" description="Low complexity" evidence="1">
    <location>
        <begin position="99"/>
        <end position="118"/>
    </location>
</feature>
<accession>A0A4C1YM64</accession>
<name>A0A4C1YM64_EUMVA</name>
<evidence type="ECO:0000313" key="3">
    <source>
        <dbReference type="Proteomes" id="UP000299102"/>
    </source>
</evidence>